<organism evidence="1 2">
    <name type="scientific">Paspalum notatum var. saurae</name>
    <dbReference type="NCBI Taxonomy" id="547442"/>
    <lineage>
        <taxon>Eukaryota</taxon>
        <taxon>Viridiplantae</taxon>
        <taxon>Streptophyta</taxon>
        <taxon>Embryophyta</taxon>
        <taxon>Tracheophyta</taxon>
        <taxon>Spermatophyta</taxon>
        <taxon>Magnoliopsida</taxon>
        <taxon>Liliopsida</taxon>
        <taxon>Poales</taxon>
        <taxon>Poaceae</taxon>
        <taxon>PACMAD clade</taxon>
        <taxon>Panicoideae</taxon>
        <taxon>Andropogonodae</taxon>
        <taxon>Paspaleae</taxon>
        <taxon>Paspalinae</taxon>
        <taxon>Paspalum</taxon>
    </lineage>
</organism>
<keyword evidence="2" id="KW-1185">Reference proteome</keyword>
<dbReference type="AlphaFoldDB" id="A0AAQ3TKB5"/>
<sequence>NLDNRSPGCKGMAPQCCLRALRIRDGIRTKKLEKSRSVPHWWTSLASLPGCDKKGLMSLIVLVNWSIGLERNARIFDNKHSNCPQVLAKIRDEVALWVCAGSRHLANFVASL</sequence>
<proteinExistence type="predicted"/>
<protein>
    <submittedName>
        <fullName evidence="1">Uncharacterized protein</fullName>
    </submittedName>
</protein>
<reference evidence="1 2" key="1">
    <citation type="submission" date="2024-02" db="EMBL/GenBank/DDBJ databases">
        <title>High-quality chromosome-scale genome assembly of Pensacola bahiagrass (Paspalum notatum Flugge var. saurae).</title>
        <authorList>
            <person name="Vega J.M."/>
            <person name="Podio M."/>
            <person name="Orjuela J."/>
            <person name="Siena L.A."/>
            <person name="Pessino S.C."/>
            <person name="Combes M.C."/>
            <person name="Mariac C."/>
            <person name="Albertini E."/>
            <person name="Pupilli F."/>
            <person name="Ortiz J.P.A."/>
            <person name="Leblanc O."/>
        </authorList>
    </citation>
    <scope>NUCLEOTIDE SEQUENCE [LARGE SCALE GENOMIC DNA]</scope>
    <source>
        <strain evidence="1">R1</strain>
        <tissue evidence="1">Leaf</tissue>
    </source>
</reference>
<dbReference type="Proteomes" id="UP001341281">
    <property type="component" value="Chromosome 05"/>
</dbReference>
<dbReference type="EMBL" id="CP144749">
    <property type="protein sequence ID" value="WVZ73520.1"/>
    <property type="molecule type" value="Genomic_DNA"/>
</dbReference>
<evidence type="ECO:0000313" key="1">
    <source>
        <dbReference type="EMBL" id="WVZ73520.1"/>
    </source>
</evidence>
<gene>
    <name evidence="1" type="ORF">U9M48_021817</name>
</gene>
<name>A0AAQ3TKB5_PASNO</name>
<evidence type="ECO:0000313" key="2">
    <source>
        <dbReference type="Proteomes" id="UP001341281"/>
    </source>
</evidence>
<feature type="non-terminal residue" evidence="1">
    <location>
        <position position="1"/>
    </location>
</feature>
<accession>A0AAQ3TKB5</accession>